<organism evidence="1 2">
    <name type="scientific">Nocardia albiluteola</name>
    <dbReference type="NCBI Taxonomy" id="2842303"/>
    <lineage>
        <taxon>Bacteria</taxon>
        <taxon>Bacillati</taxon>
        <taxon>Actinomycetota</taxon>
        <taxon>Actinomycetes</taxon>
        <taxon>Mycobacteriales</taxon>
        <taxon>Nocardiaceae</taxon>
        <taxon>Nocardia</taxon>
    </lineage>
</organism>
<evidence type="ECO:0008006" key="3">
    <source>
        <dbReference type="Google" id="ProtNLM"/>
    </source>
</evidence>
<gene>
    <name evidence="1" type="ORF">KO481_13085</name>
</gene>
<keyword evidence="2" id="KW-1185">Reference proteome</keyword>
<proteinExistence type="predicted"/>
<evidence type="ECO:0000313" key="1">
    <source>
        <dbReference type="EMBL" id="MBU3062453.1"/>
    </source>
</evidence>
<sequence length="336" mass="37888">MNKRDDFSPGDKERMARRVGYRCSAPSCRAATAGPTVDPDGSSNLGVASHITAAAEGGPRYDASLTVKERKSLANGIWLCQIHAKQIDDDLQRFPTDLLRGWKTLAEARARSEHGVPDSYEPPMALPPKSLLVQFDGDYDSLHEKIEEFREDTGIARAWSPATDEKIHYLLYELTINAFEHGRARKVELKSQDFGIQLSFRGARFGISDLLASECHGGGTAALEAFRNEEAGRLEVVHHWDRGLNTWNIVDFTRDDSQYFPCSAHWGNLRSSEVFETCSEVHIYLPRYFAMSDSRRFPEELEGCLMRKQLVVHGAAKWEALRNYLAAKFPHARFVP</sequence>
<dbReference type="EMBL" id="JAHKNI010000003">
    <property type="protein sequence ID" value="MBU3062453.1"/>
    <property type="molecule type" value="Genomic_DNA"/>
</dbReference>
<comment type="caution">
    <text evidence="1">The sequence shown here is derived from an EMBL/GenBank/DDBJ whole genome shotgun (WGS) entry which is preliminary data.</text>
</comment>
<dbReference type="Proteomes" id="UP000733379">
    <property type="component" value="Unassembled WGS sequence"/>
</dbReference>
<name>A0ABS6AX37_9NOCA</name>
<dbReference type="RefSeq" id="WP_215917298.1">
    <property type="nucleotide sequence ID" value="NZ_JAHKNI010000003.1"/>
</dbReference>
<evidence type="ECO:0000313" key="2">
    <source>
        <dbReference type="Proteomes" id="UP000733379"/>
    </source>
</evidence>
<accession>A0ABS6AX37</accession>
<protein>
    <recommendedName>
        <fullName evidence="3">HNH endonuclease</fullName>
    </recommendedName>
</protein>
<reference evidence="1 2" key="1">
    <citation type="submission" date="2021-06" db="EMBL/GenBank/DDBJ databases">
        <title>Actinomycetes sequencing.</title>
        <authorList>
            <person name="Shan Q."/>
        </authorList>
    </citation>
    <scope>NUCLEOTIDE SEQUENCE [LARGE SCALE GENOMIC DNA]</scope>
    <source>
        <strain evidence="1 2">NEAU-G5</strain>
    </source>
</reference>